<dbReference type="InterPro" id="IPR002398">
    <property type="entry name" value="Pept_C14"/>
</dbReference>
<dbReference type="Pfam" id="PF00656">
    <property type="entry name" value="Peptidase_C14"/>
    <property type="match status" value="1"/>
</dbReference>
<protein>
    <submittedName>
        <fullName evidence="5">CASP7</fullName>
    </submittedName>
</protein>
<evidence type="ECO:0000313" key="6">
    <source>
        <dbReference type="Proteomes" id="UP001235939"/>
    </source>
</evidence>
<sequence length="269" mass="30356">MKEFLLENNSHHWCVFQKFEPQINLNERRGTELDAQQLFKVFKLLEFEVKVYHNLSTRDMRMVLESEGKADHSERDCFACCILSHGDRGVIYGTDGKMMTDLVFSPFLGDACPSLAGKPKMFFIQVWLVHPGGVQACQGDRLDPGVMVSNGDRRDSGAGSSYVSVPVHADFLIAYSTVPGGKNDKLLCPGYYSWRNTTQGSWFIQSLAAVLESNSQDLDLLTMMTLVNHRVAHNFQSCVPGDQEMDRKKQIPYIASMLTRRIFFLPKSG</sequence>
<name>A0ABY6LRB7_9ARAC</name>
<proteinExistence type="inferred from homology"/>
<evidence type="ECO:0000313" key="5">
    <source>
        <dbReference type="EMBL" id="UYV83648.1"/>
    </source>
</evidence>
<dbReference type="InterPro" id="IPR011600">
    <property type="entry name" value="Pept_C14_caspase"/>
</dbReference>
<dbReference type="PRINTS" id="PR00376">
    <property type="entry name" value="IL1BCENZYME"/>
</dbReference>
<evidence type="ECO:0000256" key="1">
    <source>
        <dbReference type="ARBA" id="ARBA00010134"/>
    </source>
</evidence>
<dbReference type="EMBL" id="CP092885">
    <property type="protein sequence ID" value="UYV83648.1"/>
    <property type="molecule type" value="Genomic_DNA"/>
</dbReference>
<dbReference type="SMART" id="SM00115">
    <property type="entry name" value="CASc"/>
    <property type="match status" value="1"/>
</dbReference>
<gene>
    <name evidence="5" type="ORF">LAZ67_23001887</name>
</gene>
<dbReference type="SUPFAM" id="SSF52129">
    <property type="entry name" value="Caspase-like"/>
    <property type="match status" value="1"/>
</dbReference>
<reference evidence="5 6" key="1">
    <citation type="submission" date="2022-03" db="EMBL/GenBank/DDBJ databases">
        <title>A chromosomal length assembly of Cordylochernes scorpioides.</title>
        <authorList>
            <person name="Zeh D."/>
            <person name="Zeh J."/>
        </authorList>
    </citation>
    <scope>NUCLEOTIDE SEQUENCE [LARGE SCALE GENOMIC DNA]</scope>
    <source>
        <strain evidence="5">IN4F17</strain>
        <tissue evidence="5">Whole Body</tissue>
    </source>
</reference>
<evidence type="ECO:0000259" key="4">
    <source>
        <dbReference type="PROSITE" id="PS50208"/>
    </source>
</evidence>
<dbReference type="PANTHER" id="PTHR10454">
    <property type="entry name" value="CASPASE"/>
    <property type="match status" value="1"/>
</dbReference>
<comment type="similarity">
    <text evidence="1 2">Belongs to the peptidase C14A family.</text>
</comment>
<dbReference type="Gene3D" id="3.40.50.1460">
    <property type="match status" value="1"/>
</dbReference>
<dbReference type="PROSITE" id="PS50207">
    <property type="entry name" value="CASPASE_P10"/>
    <property type="match status" value="1"/>
</dbReference>
<dbReference type="InterPro" id="IPR029030">
    <property type="entry name" value="Caspase-like_dom_sf"/>
</dbReference>
<dbReference type="InterPro" id="IPR002138">
    <property type="entry name" value="Pept_C14_p10"/>
</dbReference>
<dbReference type="InterPro" id="IPR015917">
    <property type="entry name" value="Pept_C14A"/>
</dbReference>
<accession>A0ABY6LRB7</accession>
<dbReference type="PANTHER" id="PTHR10454:SF232">
    <property type="entry name" value="AT03047P-RELATED"/>
    <property type="match status" value="1"/>
</dbReference>
<organism evidence="5 6">
    <name type="scientific">Cordylochernes scorpioides</name>
    <dbReference type="NCBI Taxonomy" id="51811"/>
    <lineage>
        <taxon>Eukaryota</taxon>
        <taxon>Metazoa</taxon>
        <taxon>Ecdysozoa</taxon>
        <taxon>Arthropoda</taxon>
        <taxon>Chelicerata</taxon>
        <taxon>Arachnida</taxon>
        <taxon>Pseudoscorpiones</taxon>
        <taxon>Cheliferoidea</taxon>
        <taxon>Chernetidae</taxon>
        <taxon>Cordylochernes</taxon>
    </lineage>
</organism>
<evidence type="ECO:0000256" key="2">
    <source>
        <dbReference type="RuleBase" id="RU003971"/>
    </source>
</evidence>
<dbReference type="PROSITE" id="PS01121">
    <property type="entry name" value="CASPASE_HIS"/>
    <property type="match status" value="1"/>
</dbReference>
<evidence type="ECO:0000259" key="3">
    <source>
        <dbReference type="PROSITE" id="PS50207"/>
    </source>
</evidence>
<feature type="domain" description="Caspase family p20" evidence="4">
    <location>
        <begin position="18"/>
        <end position="126"/>
    </location>
</feature>
<dbReference type="InterPro" id="IPR001309">
    <property type="entry name" value="Pept_C14_p20"/>
</dbReference>
<keyword evidence="6" id="KW-1185">Reference proteome</keyword>
<feature type="domain" description="Caspase family p10" evidence="3">
    <location>
        <begin position="189"/>
        <end position="266"/>
    </location>
</feature>
<dbReference type="Proteomes" id="UP001235939">
    <property type="component" value="Chromosome 23"/>
</dbReference>
<dbReference type="CDD" id="cd00032">
    <property type="entry name" value="CASc"/>
    <property type="match status" value="1"/>
</dbReference>
<dbReference type="InterPro" id="IPR016129">
    <property type="entry name" value="Caspase_his_AS"/>
</dbReference>
<dbReference type="PROSITE" id="PS50208">
    <property type="entry name" value="CASPASE_P20"/>
    <property type="match status" value="1"/>
</dbReference>